<keyword evidence="2" id="KW-1185">Reference proteome</keyword>
<protein>
    <recommendedName>
        <fullName evidence="3">N-acetyltransferase domain-containing protein</fullName>
    </recommendedName>
</protein>
<dbReference type="SUPFAM" id="SSF55729">
    <property type="entry name" value="Acyl-CoA N-acyltransferases (Nat)"/>
    <property type="match status" value="1"/>
</dbReference>
<name>A0ABR3K270_9AGAR</name>
<sequence length="281" mass="31262">MSSALNGPVDLSQCVAQVKSAKHDEGPGLLRTLSIIVTHAEHESAIASLNGLLIDRSAGRFREAMSVEPMDLLKFGDTLFDNRGNLRTWVKEDESRRGTGCWGSELNHGRMVYIQSISVREDMTGEGIGSWILQKLFSSRHVGAEDHVFCCPSLLDCDPLSEDVEAKLEDVVRFFRKNHFRRIGFTQYFAYSPQKTQPSRGIPPDSDANPEDMWNGPGATFTSDMRSKYPLHHAIVTDKSDNIVVLIRSMHAADPSCVHTQDYQGFFPVHAAAMAELYGFG</sequence>
<dbReference type="Gene3D" id="3.40.630.30">
    <property type="match status" value="1"/>
</dbReference>
<dbReference type="Proteomes" id="UP001556367">
    <property type="component" value="Unassembled WGS sequence"/>
</dbReference>
<reference evidence="2" key="1">
    <citation type="submission" date="2024-06" db="EMBL/GenBank/DDBJ databases">
        <title>Multi-omics analyses provide insights into the biosynthesis of the anticancer antibiotic pleurotin in Hohenbuehelia grisea.</title>
        <authorList>
            <person name="Weaver J.A."/>
            <person name="Alberti F."/>
        </authorList>
    </citation>
    <scope>NUCLEOTIDE SEQUENCE [LARGE SCALE GENOMIC DNA]</scope>
    <source>
        <strain evidence="2">T-177</strain>
    </source>
</reference>
<gene>
    <name evidence="1" type="ORF">HGRIS_006260</name>
</gene>
<proteinExistence type="predicted"/>
<organism evidence="1 2">
    <name type="scientific">Hohenbuehelia grisea</name>
    <dbReference type="NCBI Taxonomy" id="104357"/>
    <lineage>
        <taxon>Eukaryota</taxon>
        <taxon>Fungi</taxon>
        <taxon>Dikarya</taxon>
        <taxon>Basidiomycota</taxon>
        <taxon>Agaricomycotina</taxon>
        <taxon>Agaricomycetes</taxon>
        <taxon>Agaricomycetidae</taxon>
        <taxon>Agaricales</taxon>
        <taxon>Pleurotineae</taxon>
        <taxon>Pleurotaceae</taxon>
        <taxon>Hohenbuehelia</taxon>
    </lineage>
</organism>
<evidence type="ECO:0008006" key="3">
    <source>
        <dbReference type="Google" id="ProtNLM"/>
    </source>
</evidence>
<dbReference type="InterPro" id="IPR016181">
    <property type="entry name" value="Acyl_CoA_acyltransferase"/>
</dbReference>
<comment type="caution">
    <text evidence="1">The sequence shown here is derived from an EMBL/GenBank/DDBJ whole genome shotgun (WGS) entry which is preliminary data.</text>
</comment>
<accession>A0ABR3K270</accession>
<evidence type="ECO:0000313" key="2">
    <source>
        <dbReference type="Proteomes" id="UP001556367"/>
    </source>
</evidence>
<dbReference type="EMBL" id="JASNQZ010000001">
    <property type="protein sequence ID" value="KAL0961301.1"/>
    <property type="molecule type" value="Genomic_DNA"/>
</dbReference>
<evidence type="ECO:0000313" key="1">
    <source>
        <dbReference type="EMBL" id="KAL0961301.1"/>
    </source>
</evidence>